<dbReference type="InterPro" id="IPR014710">
    <property type="entry name" value="RmlC-like_jellyroll"/>
</dbReference>
<dbReference type="InterPro" id="IPR001387">
    <property type="entry name" value="Cro/C1-type_HTH"/>
</dbReference>
<dbReference type="RefSeq" id="WP_094855441.1">
    <property type="nucleotide sequence ID" value="NZ_NEVM01000005.1"/>
</dbReference>
<evidence type="ECO:0000256" key="2">
    <source>
        <dbReference type="SAM" id="MobiDB-lite"/>
    </source>
</evidence>
<dbReference type="CDD" id="cd00093">
    <property type="entry name" value="HTH_XRE"/>
    <property type="match status" value="1"/>
</dbReference>
<dbReference type="GO" id="GO:0005829">
    <property type="term" value="C:cytosol"/>
    <property type="evidence" value="ECO:0007669"/>
    <property type="project" value="TreeGrafter"/>
</dbReference>
<dbReference type="PANTHER" id="PTHR46797:SF2">
    <property type="entry name" value="TRANSCRIPTIONAL REGULATOR"/>
    <property type="match status" value="1"/>
</dbReference>
<dbReference type="PANTHER" id="PTHR46797">
    <property type="entry name" value="HTH-TYPE TRANSCRIPTIONAL REGULATOR"/>
    <property type="match status" value="1"/>
</dbReference>
<evidence type="ECO:0000259" key="3">
    <source>
        <dbReference type="PROSITE" id="PS50943"/>
    </source>
</evidence>
<dbReference type="InterPro" id="IPR050807">
    <property type="entry name" value="TransReg_Diox_bact_type"/>
</dbReference>
<dbReference type="GO" id="GO:0003700">
    <property type="term" value="F:DNA-binding transcription factor activity"/>
    <property type="evidence" value="ECO:0007669"/>
    <property type="project" value="TreeGrafter"/>
</dbReference>
<dbReference type="Pfam" id="PF13560">
    <property type="entry name" value="HTH_31"/>
    <property type="match status" value="1"/>
</dbReference>
<organism evidence="4 5">
    <name type="scientific">Bordetella genomosp. 10</name>
    <dbReference type="NCBI Taxonomy" id="1416804"/>
    <lineage>
        <taxon>Bacteria</taxon>
        <taxon>Pseudomonadati</taxon>
        <taxon>Pseudomonadota</taxon>
        <taxon>Betaproteobacteria</taxon>
        <taxon>Burkholderiales</taxon>
        <taxon>Alcaligenaceae</taxon>
        <taxon>Bordetella</taxon>
    </lineage>
</organism>
<dbReference type="SUPFAM" id="SSF51182">
    <property type="entry name" value="RmlC-like cupins"/>
    <property type="match status" value="1"/>
</dbReference>
<name>A0A261S1H9_9BORD</name>
<evidence type="ECO:0000313" key="4">
    <source>
        <dbReference type="EMBL" id="OZI31025.1"/>
    </source>
</evidence>
<dbReference type="OrthoDB" id="9814751at2"/>
<dbReference type="GO" id="GO:0003677">
    <property type="term" value="F:DNA binding"/>
    <property type="evidence" value="ECO:0007669"/>
    <property type="project" value="UniProtKB-KW"/>
</dbReference>
<feature type="compositionally biased region" description="Pro residues" evidence="2">
    <location>
        <begin position="9"/>
        <end position="21"/>
    </location>
</feature>
<dbReference type="SUPFAM" id="SSF47413">
    <property type="entry name" value="lambda repressor-like DNA-binding domains"/>
    <property type="match status" value="1"/>
</dbReference>
<dbReference type="Gene3D" id="2.60.120.10">
    <property type="entry name" value="Jelly Rolls"/>
    <property type="match status" value="1"/>
</dbReference>
<dbReference type="Proteomes" id="UP000216020">
    <property type="component" value="Unassembled WGS sequence"/>
</dbReference>
<feature type="region of interest" description="Disordered" evidence="2">
    <location>
        <begin position="1"/>
        <end position="23"/>
    </location>
</feature>
<accession>A0A261S1H9</accession>
<dbReference type="AlphaFoldDB" id="A0A261S1H9"/>
<dbReference type="EMBL" id="NEVM01000005">
    <property type="protein sequence ID" value="OZI31025.1"/>
    <property type="molecule type" value="Genomic_DNA"/>
</dbReference>
<gene>
    <name evidence="4" type="ORF">CAL29_24060</name>
</gene>
<keyword evidence="5" id="KW-1185">Reference proteome</keyword>
<dbReference type="Gene3D" id="1.10.260.40">
    <property type="entry name" value="lambda repressor-like DNA-binding domains"/>
    <property type="match status" value="1"/>
</dbReference>
<dbReference type="Pfam" id="PF07883">
    <property type="entry name" value="Cupin_2"/>
    <property type="match status" value="1"/>
</dbReference>
<sequence>MSPRKKAVPAPPPAPVPPPLPNVGRRLRHARLVAGYTLLTLARKADCSESLVSKIERGQASPSLAMLHRLAVALDTNIAALTSDEAPNTGPVLPAGERPVISSGGISLERLVLPKPGGLLQANIHIVAPGAESDGQIVHTGEEMGYVLAGTVELLLGDQAYVLHAGDAFTFPSDTPHGYRNTGEVEAQVLWVNSPATY</sequence>
<proteinExistence type="predicted"/>
<dbReference type="InterPro" id="IPR013096">
    <property type="entry name" value="Cupin_2"/>
</dbReference>
<comment type="caution">
    <text evidence="4">The sequence shown here is derived from an EMBL/GenBank/DDBJ whole genome shotgun (WGS) entry which is preliminary data.</text>
</comment>
<protein>
    <submittedName>
        <fullName evidence="4">XRE family transcriptional regulator</fullName>
    </submittedName>
</protein>
<reference evidence="5" key="1">
    <citation type="submission" date="2017-05" db="EMBL/GenBank/DDBJ databases">
        <title>Complete and WGS of Bordetella genogroups.</title>
        <authorList>
            <person name="Spilker T."/>
            <person name="Lipuma J."/>
        </authorList>
    </citation>
    <scope>NUCLEOTIDE SEQUENCE [LARGE SCALE GENOMIC DNA]</scope>
    <source>
        <strain evidence="5">AU16122</strain>
    </source>
</reference>
<dbReference type="InterPro" id="IPR010982">
    <property type="entry name" value="Lambda_DNA-bd_dom_sf"/>
</dbReference>
<dbReference type="InterPro" id="IPR011051">
    <property type="entry name" value="RmlC_Cupin_sf"/>
</dbReference>
<evidence type="ECO:0000256" key="1">
    <source>
        <dbReference type="ARBA" id="ARBA00023125"/>
    </source>
</evidence>
<evidence type="ECO:0000313" key="5">
    <source>
        <dbReference type="Proteomes" id="UP000216020"/>
    </source>
</evidence>
<dbReference type="SMART" id="SM00530">
    <property type="entry name" value="HTH_XRE"/>
    <property type="match status" value="1"/>
</dbReference>
<feature type="domain" description="HTH cro/C1-type" evidence="3">
    <location>
        <begin position="27"/>
        <end position="81"/>
    </location>
</feature>
<keyword evidence="1" id="KW-0238">DNA-binding</keyword>
<dbReference type="CDD" id="cd02209">
    <property type="entry name" value="cupin_XRE_C"/>
    <property type="match status" value="1"/>
</dbReference>
<dbReference type="PROSITE" id="PS50943">
    <property type="entry name" value="HTH_CROC1"/>
    <property type="match status" value="1"/>
</dbReference>